<reference evidence="1" key="1">
    <citation type="submission" date="2022-10" db="EMBL/GenBank/DDBJ databases">
        <title>Vagococcus sp. isolated from poultry meat.</title>
        <authorList>
            <person name="Johansson P."/>
            <person name="Bjorkroth J."/>
        </authorList>
    </citation>
    <scope>NUCLEOTIDE SEQUENCE</scope>
    <source>
        <strain evidence="1">STAA11</strain>
    </source>
</reference>
<dbReference type="EMBL" id="CP110232">
    <property type="protein sequence ID" value="WEG73180.1"/>
    <property type="molecule type" value="Genomic_DNA"/>
</dbReference>
<evidence type="ECO:0000313" key="1">
    <source>
        <dbReference type="EMBL" id="WEG73180.1"/>
    </source>
</evidence>
<dbReference type="AlphaFoldDB" id="A0AAF0CUC6"/>
<organism evidence="1 2">
    <name type="scientific">Vagococcus intermedius</name>
    <dbReference type="NCBI Taxonomy" id="2991418"/>
    <lineage>
        <taxon>Bacteria</taxon>
        <taxon>Bacillati</taxon>
        <taxon>Bacillota</taxon>
        <taxon>Bacilli</taxon>
        <taxon>Lactobacillales</taxon>
        <taxon>Enterococcaceae</taxon>
        <taxon>Vagococcus</taxon>
    </lineage>
</organism>
<evidence type="ECO:0000313" key="2">
    <source>
        <dbReference type="Proteomes" id="UP001179647"/>
    </source>
</evidence>
<sequence length="116" mass="13110">MAKENPITSMKQLTKIISDSSQKLLSAFLDDTSKEKKAQTILLEQIADACKQQAFVVLQISRSHDSTQPIETITGHVKHNPRKNEMVILTSTTNNNIHMIPIKHIKKISFLDKEKS</sequence>
<dbReference type="RefSeq" id="WP_275468983.1">
    <property type="nucleotide sequence ID" value="NZ_CP110232.1"/>
</dbReference>
<dbReference type="KEGG" id="vie:OL234_09480"/>
<proteinExistence type="predicted"/>
<accession>A0AAF0CUC6</accession>
<gene>
    <name evidence="1" type="ORF">OL234_09480</name>
</gene>
<dbReference type="Proteomes" id="UP001179647">
    <property type="component" value="Chromosome"/>
</dbReference>
<keyword evidence="2" id="KW-1185">Reference proteome</keyword>
<protein>
    <submittedName>
        <fullName evidence="1">Uncharacterized protein</fullName>
    </submittedName>
</protein>
<name>A0AAF0CUC6_9ENTE</name>